<dbReference type="SUPFAM" id="SSF81301">
    <property type="entry name" value="Nucleotidyltransferase"/>
    <property type="match status" value="1"/>
</dbReference>
<evidence type="ECO:0000259" key="1">
    <source>
        <dbReference type="Pfam" id="PF01909"/>
    </source>
</evidence>
<dbReference type="Pfam" id="PF01909">
    <property type="entry name" value="NTP_transf_2"/>
    <property type="match status" value="1"/>
</dbReference>
<dbReference type="AlphaFoldDB" id="A0A0H4TDU6"/>
<proteinExistence type="predicted"/>
<feature type="domain" description="Polymerase nucleotidyl transferase" evidence="1">
    <location>
        <begin position="42"/>
        <end position="79"/>
    </location>
</feature>
<organism evidence="2">
    <name type="scientific">uncultured Parcubacteria bacterium Rifle_16ft_4_minimus_7278</name>
    <dbReference type="NCBI Taxonomy" id="1665143"/>
    <lineage>
        <taxon>Bacteria</taxon>
        <taxon>Candidatus Parcubacteria</taxon>
        <taxon>environmental samples</taxon>
    </lineage>
</organism>
<accession>A0A0H4TDU6</accession>
<protein>
    <recommendedName>
        <fullName evidence="1">Polymerase nucleotidyl transferase domain-containing protein</fullName>
    </recommendedName>
</protein>
<dbReference type="CDD" id="cd05403">
    <property type="entry name" value="NT_KNTase_like"/>
    <property type="match status" value="1"/>
</dbReference>
<sequence length="279" mass="32307">MPKVFSPTELRDGKIPSLADFLLTAEQIHFALNACDGVIGGFVYGSVFHGTHDIQSDIDLFVLLLREKEEGVFAEIQKLQGLAKSKSIPFEIVAIDQKTAESSANYIGPQFVHHLTLAAADNKLIKSNPFKRVMLHPIDQKDDALNYFQNRFRMMNKGYTQTGCDLRDEKLYVFLQNVLQLPMHVARVVLYHCNIRLGKDSNREVMKKYFDITSREAYNLFFQLLVINNRYQNQLREEITKGYDEERYCKAIKELIEGVPLFLKFLRLNFTIIEAKYRL</sequence>
<dbReference type="Gene3D" id="3.30.460.10">
    <property type="entry name" value="Beta Polymerase, domain 2"/>
    <property type="match status" value="1"/>
</dbReference>
<reference evidence="2" key="1">
    <citation type="journal article" date="2015" name="ISME J.">
        <title>Aquifer environment selects for microbial species cohorts in sediment and groundwater.</title>
        <authorList>
            <person name="Hug L.A."/>
            <person name="Thomas B.C."/>
            <person name="Brown C.T."/>
            <person name="Frischkorn K.R."/>
            <person name="Williams K.H."/>
            <person name="Tringe S.G."/>
            <person name="Banfield J.F."/>
        </authorList>
    </citation>
    <scope>NUCLEOTIDE SEQUENCE</scope>
</reference>
<dbReference type="EMBL" id="KT007047">
    <property type="protein sequence ID" value="AKQ04737.1"/>
    <property type="molecule type" value="Genomic_DNA"/>
</dbReference>
<dbReference type="InterPro" id="IPR043519">
    <property type="entry name" value="NT_sf"/>
</dbReference>
<dbReference type="InterPro" id="IPR002934">
    <property type="entry name" value="Polymerase_NTP_transf_dom"/>
</dbReference>
<evidence type="ECO:0000313" key="2">
    <source>
        <dbReference type="EMBL" id="AKQ04737.1"/>
    </source>
</evidence>
<dbReference type="GO" id="GO:0016779">
    <property type="term" value="F:nucleotidyltransferase activity"/>
    <property type="evidence" value="ECO:0007669"/>
    <property type="project" value="InterPro"/>
</dbReference>
<name>A0A0H4TDU6_9BACT</name>